<dbReference type="PROSITE" id="PS51186">
    <property type="entry name" value="GNAT"/>
    <property type="match status" value="1"/>
</dbReference>
<comment type="caution">
    <text evidence="4">The sequence shown here is derived from an EMBL/GenBank/DDBJ whole genome shotgun (WGS) entry which is preliminary data.</text>
</comment>
<dbReference type="InterPro" id="IPR000182">
    <property type="entry name" value="GNAT_dom"/>
</dbReference>
<dbReference type="InterPro" id="IPR016181">
    <property type="entry name" value="Acyl_CoA_acyltransferase"/>
</dbReference>
<evidence type="ECO:0000313" key="5">
    <source>
        <dbReference type="Proteomes" id="UP001500194"/>
    </source>
</evidence>
<dbReference type="InterPro" id="IPR050832">
    <property type="entry name" value="Bact_Acetyltransf"/>
</dbReference>
<dbReference type="SUPFAM" id="SSF55729">
    <property type="entry name" value="Acyl-CoA N-acyltransferases (Nat)"/>
    <property type="match status" value="1"/>
</dbReference>
<keyword evidence="2" id="KW-0012">Acyltransferase</keyword>
<evidence type="ECO:0000259" key="3">
    <source>
        <dbReference type="PROSITE" id="PS51186"/>
    </source>
</evidence>
<dbReference type="RefSeq" id="WP_227262163.1">
    <property type="nucleotide sequence ID" value="NZ_BAAADU010000002.1"/>
</dbReference>
<dbReference type="PANTHER" id="PTHR43877">
    <property type="entry name" value="AMINOALKYLPHOSPHONATE N-ACETYLTRANSFERASE-RELATED-RELATED"/>
    <property type="match status" value="1"/>
</dbReference>
<dbReference type="CDD" id="cd04301">
    <property type="entry name" value="NAT_SF"/>
    <property type="match status" value="1"/>
</dbReference>
<keyword evidence="5" id="KW-1185">Reference proteome</keyword>
<keyword evidence="1" id="KW-0808">Transferase</keyword>
<dbReference type="Gene3D" id="3.40.630.30">
    <property type="match status" value="1"/>
</dbReference>
<reference evidence="4 5" key="1">
    <citation type="journal article" date="2019" name="Int. J. Syst. Evol. Microbiol.">
        <title>The Global Catalogue of Microorganisms (GCM) 10K type strain sequencing project: providing services to taxonomists for standard genome sequencing and annotation.</title>
        <authorList>
            <consortium name="The Broad Institute Genomics Platform"/>
            <consortium name="The Broad Institute Genome Sequencing Center for Infectious Disease"/>
            <person name="Wu L."/>
            <person name="Ma J."/>
        </authorList>
    </citation>
    <scope>NUCLEOTIDE SEQUENCE [LARGE SCALE GENOMIC DNA]</scope>
    <source>
        <strain evidence="4 5">JCM 16327</strain>
    </source>
</reference>
<name>A0AAV3T3R3_9EURY</name>
<sequence>MSDSTVRNAVPGDAARVREIAVAAWHEAHAPLIGDDHVEAFLAEHYTQADLRDAIESANSVFLVADCERVRGFVEVGPGDGDGTWSVYRIYVHPDHYGEGVGTSLLDAAAAELPASASRLRLVVLAGNDRARGFYESRGFEFVREKPNEFDARDAVYAKRLDDTV</sequence>
<evidence type="ECO:0000256" key="1">
    <source>
        <dbReference type="ARBA" id="ARBA00022679"/>
    </source>
</evidence>
<evidence type="ECO:0000256" key="2">
    <source>
        <dbReference type="ARBA" id="ARBA00023315"/>
    </source>
</evidence>
<dbReference type="AlphaFoldDB" id="A0AAV3T3R3"/>
<evidence type="ECO:0000313" key="4">
    <source>
        <dbReference type="EMBL" id="GAA0659678.1"/>
    </source>
</evidence>
<protein>
    <submittedName>
        <fullName evidence="4">GNAT family N-acetyltransferase</fullName>
    </submittedName>
</protein>
<dbReference type="EMBL" id="BAAADU010000002">
    <property type="protein sequence ID" value="GAA0659678.1"/>
    <property type="molecule type" value="Genomic_DNA"/>
</dbReference>
<dbReference type="Pfam" id="PF13508">
    <property type="entry name" value="Acetyltransf_7"/>
    <property type="match status" value="1"/>
</dbReference>
<accession>A0AAV3T3R3</accession>
<proteinExistence type="predicted"/>
<dbReference type="GO" id="GO:0016747">
    <property type="term" value="F:acyltransferase activity, transferring groups other than amino-acyl groups"/>
    <property type="evidence" value="ECO:0007669"/>
    <property type="project" value="InterPro"/>
</dbReference>
<feature type="domain" description="N-acetyltransferase" evidence="3">
    <location>
        <begin position="4"/>
        <end position="162"/>
    </location>
</feature>
<dbReference type="GeneID" id="68572781"/>
<gene>
    <name evidence="4" type="ORF">GCM10009019_25330</name>
</gene>
<dbReference type="Proteomes" id="UP001500194">
    <property type="component" value="Unassembled WGS sequence"/>
</dbReference>
<organism evidence="4 5">
    <name type="scientific">Salarchaeum japonicum</name>
    <dbReference type="NCBI Taxonomy" id="555573"/>
    <lineage>
        <taxon>Archaea</taxon>
        <taxon>Methanobacteriati</taxon>
        <taxon>Methanobacteriota</taxon>
        <taxon>Stenosarchaea group</taxon>
        <taxon>Halobacteria</taxon>
        <taxon>Halobacteriales</taxon>
        <taxon>Halobacteriaceae</taxon>
    </lineage>
</organism>